<proteinExistence type="predicted"/>
<evidence type="ECO:0000313" key="2">
    <source>
        <dbReference type="Proteomes" id="UP000093000"/>
    </source>
</evidence>
<reference evidence="1 2" key="1">
    <citation type="submission" date="2016-03" db="EMBL/GenBank/DDBJ databases">
        <title>Choanephora cucurbitarum.</title>
        <authorList>
            <person name="Min B."/>
            <person name="Park H."/>
            <person name="Park J.-H."/>
            <person name="Shin H.-D."/>
            <person name="Choi I.-G."/>
        </authorList>
    </citation>
    <scope>NUCLEOTIDE SEQUENCE [LARGE SCALE GENOMIC DNA]</scope>
    <source>
        <strain evidence="1 2">KUS-F28377</strain>
    </source>
</reference>
<dbReference type="AlphaFoldDB" id="A0A1C7MTI9"/>
<evidence type="ECO:0008006" key="3">
    <source>
        <dbReference type="Google" id="ProtNLM"/>
    </source>
</evidence>
<dbReference type="EMBL" id="LUGH01002442">
    <property type="protein sequence ID" value="OBZ80191.1"/>
    <property type="molecule type" value="Genomic_DNA"/>
</dbReference>
<keyword evidence="2" id="KW-1185">Reference proteome</keyword>
<organism evidence="1 2">
    <name type="scientific">Choanephora cucurbitarum</name>
    <dbReference type="NCBI Taxonomy" id="101091"/>
    <lineage>
        <taxon>Eukaryota</taxon>
        <taxon>Fungi</taxon>
        <taxon>Fungi incertae sedis</taxon>
        <taxon>Mucoromycota</taxon>
        <taxon>Mucoromycotina</taxon>
        <taxon>Mucoromycetes</taxon>
        <taxon>Mucorales</taxon>
        <taxon>Mucorineae</taxon>
        <taxon>Choanephoraceae</taxon>
        <taxon>Choanephoroideae</taxon>
        <taxon>Choanephora</taxon>
    </lineage>
</organism>
<gene>
    <name evidence="1" type="ORF">A0J61_11760</name>
</gene>
<accession>A0A1C7MTI9</accession>
<name>A0A1C7MTI9_9FUNG</name>
<dbReference type="STRING" id="101091.A0A1C7MTI9"/>
<protein>
    <recommendedName>
        <fullName evidence="3">Retrotransposon gag domain-containing protein</fullName>
    </recommendedName>
</protein>
<evidence type="ECO:0000313" key="1">
    <source>
        <dbReference type="EMBL" id="OBZ80191.1"/>
    </source>
</evidence>
<dbReference type="OrthoDB" id="2216358at2759"/>
<sequence length="247" mass="28230">MSTDIDKKVSSQDEINSFSALLAEQRANGAMLIEPFERGQDISNWVRQFHLACKAIGLSERSRSIQMLKYLPKDAAAWLVRVVDLSNADAVKEKLLSVYQVDPHVQKSLCRRRLEQLKQGTSRVAEFRTMFETIVSDFPTEHTLGEDILRHIFFSNLRPELRNALLGVISPEDTWRTLAAQAEIRESVLFLGNDHFLQATKSVPQSNDPMELDAFHQQQNCRRVQNHPNPRWVAPGVLICEPEQQPQ</sequence>
<dbReference type="Proteomes" id="UP000093000">
    <property type="component" value="Unassembled WGS sequence"/>
</dbReference>
<dbReference type="InParanoid" id="A0A1C7MTI9"/>
<comment type="caution">
    <text evidence="1">The sequence shown here is derived from an EMBL/GenBank/DDBJ whole genome shotgun (WGS) entry which is preliminary data.</text>
</comment>